<sequence>MLEKQSRLRSILSPLRCFPAEILSEIFEHTVGPGGYSVMNTLDGPWSLSHVSRHWRATAVTGSGVLWSNMYIGIQNCGFRKKDHLSPLRTCLTRSHRRNISVHLDYSVILPKFEDKDEEMVQLLVDNCERCYSLEISDYRLEILIVLHKIRGRIPNLTNVVLRRPEQAIATPIRIFEFPPKLCAVEIHGGFGVVLGPGNPSLISYEDYRRSPPRDSLHEHFTILQSCHNLQTFTKLHAYHDSLGPQVQNPPVILPQLRQFQGSHEDLIQCMTTPNLESFHLDVFRLQSFSNNRNILLNVRDLFIRSGCRCLSKLTLSNCATSHILNILPLVPALAVFQFEFTIWKDRDIDESIFRSLFQQMTNVDEVGMLKVAPKLRELSFMVVPRHNGMSCFDGTLLNMVASRGKTLEKVEVKGYVQSGVWSPEHVSVFETLLKGGMDISLNNFRPWDFSGASVNS</sequence>
<comment type="caution">
    <text evidence="1">The sequence shown here is derived from an EMBL/GenBank/DDBJ whole genome shotgun (WGS) entry which is preliminary data.</text>
</comment>
<gene>
    <name evidence="1" type="ORF">IW261DRAFT_1661183</name>
</gene>
<evidence type="ECO:0000313" key="2">
    <source>
        <dbReference type="Proteomes" id="UP001175227"/>
    </source>
</evidence>
<protein>
    <recommendedName>
        <fullName evidence="3">F-box domain-containing protein</fullName>
    </recommendedName>
</protein>
<dbReference type="AlphaFoldDB" id="A0AA39NVY9"/>
<accession>A0AA39NVY9</accession>
<evidence type="ECO:0008006" key="3">
    <source>
        <dbReference type="Google" id="ProtNLM"/>
    </source>
</evidence>
<organism evidence="1 2">
    <name type="scientific">Armillaria novae-zelandiae</name>
    <dbReference type="NCBI Taxonomy" id="153914"/>
    <lineage>
        <taxon>Eukaryota</taxon>
        <taxon>Fungi</taxon>
        <taxon>Dikarya</taxon>
        <taxon>Basidiomycota</taxon>
        <taxon>Agaricomycotina</taxon>
        <taxon>Agaricomycetes</taxon>
        <taxon>Agaricomycetidae</taxon>
        <taxon>Agaricales</taxon>
        <taxon>Marasmiineae</taxon>
        <taxon>Physalacriaceae</taxon>
        <taxon>Armillaria</taxon>
    </lineage>
</organism>
<proteinExistence type="predicted"/>
<keyword evidence="2" id="KW-1185">Reference proteome</keyword>
<dbReference type="Proteomes" id="UP001175227">
    <property type="component" value="Unassembled WGS sequence"/>
</dbReference>
<dbReference type="EMBL" id="JAUEPR010000039">
    <property type="protein sequence ID" value="KAK0472579.1"/>
    <property type="molecule type" value="Genomic_DNA"/>
</dbReference>
<name>A0AA39NVY9_9AGAR</name>
<reference evidence="1" key="1">
    <citation type="submission" date="2023-06" db="EMBL/GenBank/DDBJ databases">
        <authorList>
            <consortium name="Lawrence Berkeley National Laboratory"/>
            <person name="Ahrendt S."/>
            <person name="Sahu N."/>
            <person name="Indic B."/>
            <person name="Wong-Bajracharya J."/>
            <person name="Merenyi Z."/>
            <person name="Ke H.-M."/>
            <person name="Monk M."/>
            <person name="Kocsube S."/>
            <person name="Drula E."/>
            <person name="Lipzen A."/>
            <person name="Balint B."/>
            <person name="Henrissat B."/>
            <person name="Andreopoulos B."/>
            <person name="Martin F.M."/>
            <person name="Harder C.B."/>
            <person name="Rigling D."/>
            <person name="Ford K.L."/>
            <person name="Foster G.D."/>
            <person name="Pangilinan J."/>
            <person name="Papanicolaou A."/>
            <person name="Barry K."/>
            <person name="LaButti K."/>
            <person name="Viragh M."/>
            <person name="Koriabine M."/>
            <person name="Yan M."/>
            <person name="Riley R."/>
            <person name="Champramary S."/>
            <person name="Plett K.L."/>
            <person name="Tsai I.J."/>
            <person name="Slot J."/>
            <person name="Sipos G."/>
            <person name="Plett J."/>
            <person name="Nagy L.G."/>
            <person name="Grigoriev I.V."/>
        </authorList>
    </citation>
    <scope>NUCLEOTIDE SEQUENCE</scope>
    <source>
        <strain evidence="1">ICMP 16352</strain>
    </source>
</reference>
<evidence type="ECO:0000313" key="1">
    <source>
        <dbReference type="EMBL" id="KAK0472579.1"/>
    </source>
</evidence>